<evidence type="ECO:0000256" key="4">
    <source>
        <dbReference type="ARBA" id="ARBA00022729"/>
    </source>
</evidence>
<evidence type="ECO:0000313" key="10">
    <source>
        <dbReference type="Proteomes" id="UP000179797"/>
    </source>
</evidence>
<dbReference type="GO" id="GO:0046872">
    <property type="term" value="F:metal ion binding"/>
    <property type="evidence" value="ECO:0007669"/>
    <property type="project" value="UniProtKB-KW"/>
</dbReference>
<dbReference type="CDD" id="cd16144">
    <property type="entry name" value="ARS_like"/>
    <property type="match status" value="1"/>
</dbReference>
<dbReference type="SUPFAM" id="SSF53649">
    <property type="entry name" value="Alkaline phosphatase-like"/>
    <property type="match status" value="1"/>
</dbReference>
<evidence type="ECO:0000259" key="8">
    <source>
        <dbReference type="Pfam" id="PF00884"/>
    </source>
</evidence>
<name>A0A1S1YZE7_FLAPC</name>
<comment type="caution">
    <text evidence="9">The sequence shown here is derived from an EMBL/GenBank/DDBJ whole genome shotgun (WGS) entry which is preliminary data.</text>
</comment>
<evidence type="ECO:0000256" key="2">
    <source>
        <dbReference type="ARBA" id="ARBA00008779"/>
    </source>
</evidence>
<comment type="similarity">
    <text evidence="2">Belongs to the sulfatase family.</text>
</comment>
<feature type="signal peptide" evidence="7">
    <location>
        <begin position="1"/>
        <end position="20"/>
    </location>
</feature>
<sequence>MIKSILKFVFGLCLLSNASAQNDKPNILLINVDDLGWSDVGYHGNEIYHTPNIDQLAKESISFINGYAGAANCAPSRACLITGQTTTRHGISTVGSSNRGAPFTRKLNGIPTKTKLKAEALTMGSILKEHGYQTAMFGKWHVSDDARDMGFDYTIAGGHKGQPKSYFSPYKMFNIEDKEEGEFLTDRLTNEAIHYLSDVKNKEQPFFLYLPFFAIHTPFIGKPELIEKYRGKKFSDGHKANPVYAALVENTDWNVGRLLTALDQLGLTEDTIIIFTSDNGGIYTYSHQLPLRAGKGSYYEGGIKVPTLFKWKGHWKAGVEVDTRVTHLDYLPTLLDLINVETPDNYPLDGQSIKPLIEGKKKFDHDREIVFHFPIYLQAYTKGGDDARDPLFRTRPGSVIIKGNWKLHYYYEDQGMELYNLDKDISERNNLVEKYPKKAKAMYKLLHKWLIERDGKVPTEVNSEYDAVREREEIEKHI</sequence>
<evidence type="ECO:0000256" key="6">
    <source>
        <dbReference type="ARBA" id="ARBA00022837"/>
    </source>
</evidence>
<dbReference type="GO" id="GO:0004065">
    <property type="term" value="F:arylsulfatase activity"/>
    <property type="evidence" value="ECO:0007669"/>
    <property type="project" value="TreeGrafter"/>
</dbReference>
<keyword evidence="6" id="KW-0106">Calcium</keyword>
<dbReference type="PANTHER" id="PTHR42693:SF42">
    <property type="entry name" value="ARYLSULFATASE G"/>
    <property type="match status" value="1"/>
</dbReference>
<proteinExistence type="inferred from homology"/>
<keyword evidence="5" id="KW-0378">Hydrolase</keyword>
<keyword evidence="10" id="KW-1185">Reference proteome</keyword>
<evidence type="ECO:0000256" key="7">
    <source>
        <dbReference type="SAM" id="SignalP"/>
    </source>
</evidence>
<feature type="chain" id="PRO_5010342135" description="Sulfatase N-terminal domain-containing protein" evidence="7">
    <location>
        <begin position="21"/>
        <end position="478"/>
    </location>
</feature>
<evidence type="ECO:0000313" key="9">
    <source>
        <dbReference type="EMBL" id="OHX66391.1"/>
    </source>
</evidence>
<keyword evidence="3" id="KW-0479">Metal-binding</keyword>
<evidence type="ECO:0000256" key="5">
    <source>
        <dbReference type="ARBA" id="ARBA00022801"/>
    </source>
</evidence>
<keyword evidence="4 7" id="KW-0732">Signal</keyword>
<dbReference type="RefSeq" id="WP_044228156.1">
    <property type="nucleotide sequence ID" value="NZ_JRYR02000001.1"/>
</dbReference>
<evidence type="ECO:0000256" key="1">
    <source>
        <dbReference type="ARBA" id="ARBA00001913"/>
    </source>
</evidence>
<protein>
    <recommendedName>
        <fullName evidence="8">Sulfatase N-terminal domain-containing protein</fullName>
    </recommendedName>
</protein>
<dbReference type="Gene3D" id="3.30.1120.10">
    <property type="match status" value="1"/>
</dbReference>
<comment type="cofactor">
    <cofactor evidence="1">
        <name>Ca(2+)</name>
        <dbReference type="ChEBI" id="CHEBI:29108"/>
    </cofactor>
</comment>
<feature type="domain" description="Sulfatase N-terminal" evidence="8">
    <location>
        <begin position="25"/>
        <end position="339"/>
    </location>
</feature>
<accession>A0A1S1YZE7</accession>
<dbReference type="STRING" id="915059.NH26_08505"/>
<dbReference type="Proteomes" id="UP000179797">
    <property type="component" value="Unassembled WGS sequence"/>
</dbReference>
<dbReference type="OrthoDB" id="9764377at2"/>
<dbReference type="Gene3D" id="3.40.720.10">
    <property type="entry name" value="Alkaline Phosphatase, subunit A"/>
    <property type="match status" value="1"/>
</dbReference>
<gene>
    <name evidence="9" type="ORF">NH26_08505</name>
</gene>
<evidence type="ECO:0000256" key="3">
    <source>
        <dbReference type="ARBA" id="ARBA00022723"/>
    </source>
</evidence>
<dbReference type="Pfam" id="PF00884">
    <property type="entry name" value="Sulfatase"/>
    <property type="match status" value="1"/>
</dbReference>
<reference evidence="9 10" key="1">
    <citation type="journal article" date="2012" name="Int. J. Syst. Evol. Microbiol.">
        <title>Flammeovirga pacifica sp. nov., isolated from deep-sea sediment.</title>
        <authorList>
            <person name="Xu H."/>
            <person name="Fu Y."/>
            <person name="Yang N."/>
            <person name="Ding Z."/>
            <person name="Lai Q."/>
            <person name="Zeng R."/>
        </authorList>
    </citation>
    <scope>NUCLEOTIDE SEQUENCE [LARGE SCALE GENOMIC DNA]</scope>
    <source>
        <strain evidence="10">DSM 24597 / LMG 26175 / WPAGA1</strain>
    </source>
</reference>
<dbReference type="AlphaFoldDB" id="A0A1S1YZE7"/>
<dbReference type="InterPro" id="IPR050738">
    <property type="entry name" value="Sulfatase"/>
</dbReference>
<dbReference type="InterPro" id="IPR017850">
    <property type="entry name" value="Alkaline_phosphatase_core_sf"/>
</dbReference>
<dbReference type="PANTHER" id="PTHR42693">
    <property type="entry name" value="ARYLSULFATASE FAMILY MEMBER"/>
    <property type="match status" value="1"/>
</dbReference>
<dbReference type="EMBL" id="JRYR02000001">
    <property type="protein sequence ID" value="OHX66391.1"/>
    <property type="molecule type" value="Genomic_DNA"/>
</dbReference>
<dbReference type="InterPro" id="IPR000917">
    <property type="entry name" value="Sulfatase_N"/>
</dbReference>
<organism evidence="9 10">
    <name type="scientific">Flammeovirga pacifica</name>
    <dbReference type="NCBI Taxonomy" id="915059"/>
    <lineage>
        <taxon>Bacteria</taxon>
        <taxon>Pseudomonadati</taxon>
        <taxon>Bacteroidota</taxon>
        <taxon>Cytophagia</taxon>
        <taxon>Cytophagales</taxon>
        <taxon>Flammeovirgaceae</taxon>
        <taxon>Flammeovirga</taxon>
    </lineage>
</organism>